<evidence type="ECO:0000313" key="2">
    <source>
        <dbReference type="EMBL" id="NUV31950.1"/>
    </source>
</evidence>
<dbReference type="EMBL" id="JAANNT010000035">
    <property type="protein sequence ID" value="NUV31950.1"/>
    <property type="molecule type" value="Genomic_DNA"/>
</dbReference>
<dbReference type="AlphaFoldDB" id="A0A7Y6F4X4"/>
<gene>
    <name evidence="2" type="ORF">G6W59_27285</name>
</gene>
<evidence type="ECO:0000313" key="3">
    <source>
        <dbReference type="Proteomes" id="UP000540128"/>
    </source>
</evidence>
<sequence length="76" mass="8119">MPLGVYVTASDAAHWAGRPVGTIWRWASEGRINRTGTGKGARYLLSTVPKAERDEYTGELLQPADPPALPDGARAA</sequence>
<proteinExistence type="predicted"/>
<comment type="caution">
    <text evidence="2">The sequence shown here is derived from an EMBL/GenBank/DDBJ whole genome shotgun (WGS) entry which is preliminary data.</text>
</comment>
<keyword evidence="3" id="KW-1185">Reference proteome</keyword>
<accession>A0A7Y6F4X4</accession>
<dbReference type="RefSeq" id="WP_191835123.1">
    <property type="nucleotide sequence ID" value="NZ_JAANNT010000035.1"/>
</dbReference>
<reference evidence="2 3" key="1">
    <citation type="submission" date="2020-03" db="EMBL/GenBank/DDBJ databases">
        <title>Complete genome sequence of sixteen Streptomyces strains facilitates identification of candidate genes involved in plant growth-promotion in grain legumes and cereals.</title>
        <authorList>
            <person name="Gopalakrishnan S."/>
            <person name="Thakur V."/>
            <person name="Saxena R."/>
            <person name="Vadlamudi S."/>
            <person name="Purohit S."/>
            <person name="Kumar V."/>
            <person name="Rathore A."/>
            <person name="Chitikineni A."/>
            <person name="Varshney R.K."/>
        </authorList>
    </citation>
    <scope>NUCLEOTIDE SEQUENCE [LARGE SCALE GENOMIC DNA]</scope>
    <source>
        <strain evidence="2 3">KAI-180</strain>
    </source>
</reference>
<feature type="region of interest" description="Disordered" evidence="1">
    <location>
        <begin position="57"/>
        <end position="76"/>
    </location>
</feature>
<dbReference type="Proteomes" id="UP000540128">
    <property type="component" value="Unassembled WGS sequence"/>
</dbReference>
<evidence type="ECO:0000256" key="1">
    <source>
        <dbReference type="SAM" id="MobiDB-lite"/>
    </source>
</evidence>
<protein>
    <submittedName>
        <fullName evidence="2">Helix-turn-helix domain-containing protein</fullName>
    </submittedName>
</protein>
<organism evidence="2 3">
    <name type="scientific">Streptomyces odorifer</name>
    <dbReference type="NCBI Taxonomy" id="53450"/>
    <lineage>
        <taxon>Bacteria</taxon>
        <taxon>Bacillati</taxon>
        <taxon>Actinomycetota</taxon>
        <taxon>Actinomycetes</taxon>
        <taxon>Kitasatosporales</taxon>
        <taxon>Streptomycetaceae</taxon>
        <taxon>Streptomyces</taxon>
        <taxon>Streptomyces albidoflavus group</taxon>
    </lineage>
</organism>
<name>A0A7Y6F4X4_9ACTN</name>